<name>A0A382HYI1_9ZZZZ</name>
<evidence type="ECO:0000313" key="1">
    <source>
        <dbReference type="EMBL" id="SVB92195.1"/>
    </source>
</evidence>
<reference evidence="1" key="1">
    <citation type="submission" date="2018-05" db="EMBL/GenBank/DDBJ databases">
        <authorList>
            <person name="Lanie J.A."/>
            <person name="Ng W.-L."/>
            <person name="Kazmierczak K.M."/>
            <person name="Andrzejewski T.M."/>
            <person name="Davidsen T.M."/>
            <person name="Wayne K.J."/>
            <person name="Tettelin H."/>
            <person name="Glass J.I."/>
            <person name="Rusch D."/>
            <person name="Podicherti R."/>
            <person name="Tsui H.-C.T."/>
            <person name="Winkler M.E."/>
        </authorList>
    </citation>
    <scope>NUCLEOTIDE SEQUENCE</scope>
</reference>
<sequence length="48" mass="5138">MHLRLKGLRKFGITAQASVAGNLRTDASGSAEIVQKIDRIDPMVDEGA</sequence>
<proteinExistence type="predicted"/>
<organism evidence="1">
    <name type="scientific">marine metagenome</name>
    <dbReference type="NCBI Taxonomy" id="408172"/>
    <lineage>
        <taxon>unclassified sequences</taxon>
        <taxon>metagenomes</taxon>
        <taxon>ecological metagenomes</taxon>
    </lineage>
</organism>
<protein>
    <submittedName>
        <fullName evidence="1">Uncharacterized protein</fullName>
    </submittedName>
</protein>
<dbReference type="AlphaFoldDB" id="A0A382HYI1"/>
<accession>A0A382HYI1</accession>
<gene>
    <name evidence="1" type="ORF">METZ01_LOCUS245049</name>
</gene>
<dbReference type="EMBL" id="UINC01063990">
    <property type="protein sequence ID" value="SVB92195.1"/>
    <property type="molecule type" value="Genomic_DNA"/>
</dbReference>